<protein>
    <submittedName>
        <fullName evidence="2">Uncharacterized protein</fullName>
    </submittedName>
</protein>
<reference evidence="2" key="1">
    <citation type="submission" date="2022-08" db="EMBL/GenBank/DDBJ databases">
        <title>Novel Bdellovibrio Species Isolated from Svalbard: Designation Bdellovibrio svalbardensis.</title>
        <authorList>
            <person name="Mitchell R.J."/>
            <person name="Choi S.Y."/>
        </authorList>
    </citation>
    <scope>NUCLEOTIDE SEQUENCE</scope>
    <source>
        <strain evidence="2">PAP01</strain>
    </source>
</reference>
<evidence type="ECO:0000256" key="1">
    <source>
        <dbReference type="SAM" id="SignalP"/>
    </source>
</evidence>
<dbReference type="Proteomes" id="UP001152321">
    <property type="component" value="Unassembled WGS sequence"/>
</dbReference>
<name>A0ABT6DMK5_9BACT</name>
<feature type="signal peptide" evidence="1">
    <location>
        <begin position="1"/>
        <end position="20"/>
    </location>
</feature>
<proteinExistence type="predicted"/>
<keyword evidence="1" id="KW-0732">Signal</keyword>
<accession>A0ABT6DMK5</accession>
<dbReference type="RefSeq" id="WP_277579357.1">
    <property type="nucleotide sequence ID" value="NZ_JANRMI010000005.1"/>
</dbReference>
<evidence type="ECO:0000313" key="3">
    <source>
        <dbReference type="Proteomes" id="UP001152321"/>
    </source>
</evidence>
<gene>
    <name evidence="2" type="ORF">NWE73_15980</name>
</gene>
<comment type="caution">
    <text evidence="2">The sequence shown here is derived from an EMBL/GenBank/DDBJ whole genome shotgun (WGS) entry which is preliminary data.</text>
</comment>
<organism evidence="2 3">
    <name type="scientific">Bdellovibrio svalbardensis</name>
    <dbReference type="NCBI Taxonomy" id="2972972"/>
    <lineage>
        <taxon>Bacteria</taxon>
        <taxon>Pseudomonadati</taxon>
        <taxon>Bdellovibrionota</taxon>
        <taxon>Bdellovibrionia</taxon>
        <taxon>Bdellovibrionales</taxon>
        <taxon>Pseudobdellovibrionaceae</taxon>
        <taxon>Bdellovibrio</taxon>
    </lineage>
</organism>
<dbReference type="EMBL" id="JANRMI010000005">
    <property type="protein sequence ID" value="MDG0817881.1"/>
    <property type="molecule type" value="Genomic_DNA"/>
</dbReference>
<sequence>MKLTTSLLVVLFLQSTTSYAGILGSSEKWSANDAEVVSRLTESFGPGCSLTGGSASDALSVVRSLGDVMTAASNAPECRSLVGVVSTLQASHLQASSIWPAGNEDSYNESMKNLLKYKKQKEEILLLLATETDAASRADLKSQLQSIQVELAGAEGEKLASLERDRTYRKNEAIRTLVTATNLALEQALANQTCWGNKPDLLQQIVGMGSAVGYSAAMVSPASTVALGMGAGLQMIGGVLDFFKRAADRNKVSAFTQAMNPIALTCALEKMNQIYCAAKDTQNTLDVIAKAGATLKQDQVWGGIRLARRELPTFIDWLERLRSGAGNVSSPEDADKIEQFEIKRQLLQQTPRRLTGYLGKYRPLFSQASSVPVRFGILKDFIADLSSSFCYDNPNAHNSNPLCVIYSPDYVPFYLLGIDRSRYLQLRSTYQGLTFSQIDLSLLEKEGINVDINIDSVQPKFNAWYDIAKQRFDTEAASVLGEDLRLVFEEALAKTGGDKLRLSPYTALQRIIDFLRLPSVMKFAPDFKNEIVQELSSVLDNMKAVEQGQLSPQEARNNIFTSAHLSSGTQYLQNRAQFALRQQLENLLMERGDLPLQALAANDYVQELYSYYGSDSLEILRRKSLSAQATIQRSIDPFINFFATPLQMTLQDLDNAIKRYGEGPGGANYEMKFTLCFYLLGSSRWTSDLDLTPCTGVYGRPIFQEGRPTPAFSKELFKLPYQDRACILRDYVRRNQILQSKLGLQRKRQSN</sequence>
<feature type="chain" id="PRO_5045722432" evidence="1">
    <location>
        <begin position="21"/>
        <end position="751"/>
    </location>
</feature>
<keyword evidence="3" id="KW-1185">Reference proteome</keyword>
<evidence type="ECO:0000313" key="2">
    <source>
        <dbReference type="EMBL" id="MDG0817881.1"/>
    </source>
</evidence>